<feature type="region of interest" description="Disordered" evidence="1">
    <location>
        <begin position="543"/>
        <end position="570"/>
    </location>
</feature>
<accession>A0A7S0D8E6</accession>
<proteinExistence type="predicted"/>
<feature type="compositionally biased region" description="Acidic residues" evidence="1">
    <location>
        <begin position="543"/>
        <end position="553"/>
    </location>
</feature>
<dbReference type="Gene3D" id="1.10.287.110">
    <property type="entry name" value="DnaJ domain"/>
    <property type="match status" value="1"/>
</dbReference>
<gene>
    <name evidence="3" type="ORF">LAMO00422_LOCUS8716</name>
</gene>
<dbReference type="PANTHER" id="PTHR44094">
    <property type="entry name" value="DNAJ HEAT SHOCK N-TERMINAL DOMAIN-CONTAINING PROTEIN"/>
    <property type="match status" value="1"/>
</dbReference>
<dbReference type="InterPro" id="IPR052423">
    <property type="entry name" value="EMIR"/>
</dbReference>
<dbReference type="InterPro" id="IPR001623">
    <property type="entry name" value="DnaJ_domain"/>
</dbReference>
<dbReference type="Pfam" id="PF14308">
    <property type="entry name" value="DnaJ-X"/>
    <property type="match status" value="1"/>
</dbReference>
<sequence>MEADEGDTERVLFPPLPNPPSNFVEGVFRGAGAAITGVCQGALVAVCTPIVGGVQHGAVGAAQGVVVGSVNGALLCLNGVVGCARYIVTGFSNTPKYCSTLVTPIPYNLTQEQYEVSELMKLRDEQIKKEKEEALDKEKDFTKTKSVKDSEYYDTLGVYPNSTQSQISKAFRRKAIQLHPDRFRSKSQQERDEAEKEFKACVEAHNVLSKDDLRTKYDLMGKTEGDSNLNMELTTFLAIVFGNDQFHEFMGEPQLEIFGTDLKKLLEATPEDLELETGLSENRTGEEASEILKNTRSKLARDKLSQRKREVDLAMKLAELLDECEKSGWERKIAELSERLAKASYGKYLLHTIGVEYIHHAGIWDGIFITRSLKRPIGKLVRGTRQFQQYVKFMDACRMIATEVINANENAEEPATKSKGMLDIQSALNKAAKRNKKGNDTTLQDDEEARREEALSRALFKLGWSLVALDITRTVSGVCNRVLSDTSVSRNRRVSRIKALAVLGKAFCLEGKPPKDVNIDMDAISKAVTLARIRARNKELGVTDEENPFEDPDPAAGILGPKPEMMEGDV</sequence>
<evidence type="ECO:0000259" key="2">
    <source>
        <dbReference type="PROSITE" id="PS50076"/>
    </source>
</evidence>
<dbReference type="CDD" id="cd06257">
    <property type="entry name" value="DnaJ"/>
    <property type="match status" value="1"/>
</dbReference>
<dbReference type="PRINTS" id="PR00625">
    <property type="entry name" value="JDOMAIN"/>
</dbReference>
<dbReference type="SMART" id="SM00271">
    <property type="entry name" value="DnaJ"/>
    <property type="match status" value="1"/>
</dbReference>
<name>A0A7S0D8E6_9EUKA</name>
<feature type="domain" description="J" evidence="2">
    <location>
        <begin position="151"/>
        <end position="221"/>
    </location>
</feature>
<dbReference type="InterPro" id="IPR036869">
    <property type="entry name" value="J_dom_sf"/>
</dbReference>
<dbReference type="EMBL" id="HBEM01012543">
    <property type="protein sequence ID" value="CAD8446653.1"/>
    <property type="molecule type" value="Transcribed_RNA"/>
</dbReference>
<dbReference type="InterPro" id="IPR026894">
    <property type="entry name" value="DnaJ_X"/>
</dbReference>
<dbReference type="PANTHER" id="PTHR44094:SF8">
    <property type="entry name" value="DNAJ HEAT SHOCK N-TERMINAL DOMAIN-CONTAINING PROTEIN-RELATED"/>
    <property type="match status" value="1"/>
</dbReference>
<evidence type="ECO:0000313" key="3">
    <source>
        <dbReference type="EMBL" id="CAD8446653.1"/>
    </source>
</evidence>
<dbReference type="PROSITE" id="PS50076">
    <property type="entry name" value="DNAJ_2"/>
    <property type="match status" value="1"/>
</dbReference>
<evidence type="ECO:0000256" key="1">
    <source>
        <dbReference type="SAM" id="MobiDB-lite"/>
    </source>
</evidence>
<dbReference type="SUPFAM" id="SSF46565">
    <property type="entry name" value="Chaperone J-domain"/>
    <property type="match status" value="1"/>
</dbReference>
<dbReference type="AlphaFoldDB" id="A0A7S0D8E6"/>
<reference evidence="3" key="1">
    <citation type="submission" date="2021-01" db="EMBL/GenBank/DDBJ databases">
        <authorList>
            <person name="Corre E."/>
            <person name="Pelletier E."/>
            <person name="Niang G."/>
            <person name="Scheremetjew M."/>
            <person name="Finn R."/>
            <person name="Kale V."/>
            <person name="Holt S."/>
            <person name="Cochrane G."/>
            <person name="Meng A."/>
            <person name="Brown T."/>
            <person name="Cohen L."/>
        </authorList>
    </citation>
    <scope>NUCLEOTIDE SEQUENCE</scope>
    <source>
        <strain evidence="3">CCMP2058</strain>
    </source>
</reference>
<dbReference type="Pfam" id="PF00226">
    <property type="entry name" value="DnaJ"/>
    <property type="match status" value="1"/>
</dbReference>
<organism evidence="3">
    <name type="scientific">Amorphochlora amoebiformis</name>
    <dbReference type="NCBI Taxonomy" id="1561963"/>
    <lineage>
        <taxon>Eukaryota</taxon>
        <taxon>Sar</taxon>
        <taxon>Rhizaria</taxon>
        <taxon>Cercozoa</taxon>
        <taxon>Chlorarachniophyceae</taxon>
        <taxon>Amorphochlora</taxon>
    </lineage>
</organism>
<protein>
    <recommendedName>
        <fullName evidence="2">J domain-containing protein</fullName>
    </recommendedName>
</protein>